<dbReference type="GO" id="GO:0004180">
    <property type="term" value="F:carboxypeptidase activity"/>
    <property type="evidence" value="ECO:0007669"/>
    <property type="project" value="UniProtKB-KW"/>
</dbReference>
<dbReference type="InterPro" id="IPR009045">
    <property type="entry name" value="Zn_M74/Hedgehog-like"/>
</dbReference>
<dbReference type="Proteomes" id="UP000199071">
    <property type="component" value="Unassembled WGS sequence"/>
</dbReference>
<dbReference type="Pfam" id="PF13539">
    <property type="entry name" value="Peptidase_M15_4"/>
    <property type="match status" value="1"/>
</dbReference>
<dbReference type="OrthoDB" id="9799970at2"/>
<protein>
    <submittedName>
        <fullName evidence="2">D-alanyl-D-alanine carboxypeptidase</fullName>
    </submittedName>
</protein>
<keyword evidence="2" id="KW-0378">Hydrolase</keyword>
<proteinExistence type="predicted"/>
<dbReference type="InterPro" id="IPR039561">
    <property type="entry name" value="Peptidase_M15C"/>
</dbReference>
<sequence>MPDFQITPQDGAVTAIAKLNIRDGQPTTEVPVARKVEAGTSLAVAGIVTGQAVKGNDQWYAGPGRTFFWSGACSDFREGDEPPPATLKVRRRPNGTIRPLTESEIASVFGPLDYKEGLGGRIRLDPSWSQKNMGIANTPSLDDIGRPKLEAHKKAIGAFERVFAAIDAAGLTRRILTYDGLWVPRHKGWNPTRGLSSHSWAIAIDLNARWNGYGVTPAPTGSHGSVRELVPYFAAEGFAWGGFFSPPHEDGMHFELARLDL</sequence>
<evidence type="ECO:0000259" key="1">
    <source>
        <dbReference type="Pfam" id="PF13539"/>
    </source>
</evidence>
<name>A0A1G6B7I2_9HYPH</name>
<accession>A0A1G6B7I2</accession>
<reference evidence="2 3" key="1">
    <citation type="submission" date="2016-10" db="EMBL/GenBank/DDBJ databases">
        <authorList>
            <person name="de Groot N.N."/>
        </authorList>
    </citation>
    <scope>NUCLEOTIDE SEQUENCE [LARGE SCALE GENOMIC DNA]</scope>
    <source>
        <strain evidence="2 3">ATCC 35022</strain>
    </source>
</reference>
<dbReference type="EMBL" id="FMXQ01000002">
    <property type="protein sequence ID" value="SDB16592.1"/>
    <property type="molecule type" value="Genomic_DNA"/>
</dbReference>
<gene>
    <name evidence="2" type="ORF">SAMN02982931_01319</name>
</gene>
<dbReference type="Gene3D" id="3.30.1380.10">
    <property type="match status" value="1"/>
</dbReference>
<keyword evidence="3" id="KW-1185">Reference proteome</keyword>
<dbReference type="SUPFAM" id="SSF55166">
    <property type="entry name" value="Hedgehog/DD-peptidase"/>
    <property type="match status" value="1"/>
</dbReference>
<dbReference type="STRING" id="665467.SAMN02982931_01319"/>
<organism evidence="2 3">
    <name type="scientific">Bauldia litoralis</name>
    <dbReference type="NCBI Taxonomy" id="665467"/>
    <lineage>
        <taxon>Bacteria</taxon>
        <taxon>Pseudomonadati</taxon>
        <taxon>Pseudomonadota</taxon>
        <taxon>Alphaproteobacteria</taxon>
        <taxon>Hyphomicrobiales</taxon>
        <taxon>Kaistiaceae</taxon>
        <taxon>Bauldia</taxon>
    </lineage>
</organism>
<keyword evidence="2" id="KW-0645">Protease</keyword>
<feature type="domain" description="Peptidase M15C" evidence="1">
    <location>
        <begin position="192"/>
        <end position="256"/>
    </location>
</feature>
<dbReference type="AlphaFoldDB" id="A0A1G6B7I2"/>
<evidence type="ECO:0000313" key="3">
    <source>
        <dbReference type="Proteomes" id="UP000199071"/>
    </source>
</evidence>
<evidence type="ECO:0000313" key="2">
    <source>
        <dbReference type="EMBL" id="SDB16592.1"/>
    </source>
</evidence>
<keyword evidence="2" id="KW-0121">Carboxypeptidase</keyword>
<dbReference type="RefSeq" id="WP_090875585.1">
    <property type="nucleotide sequence ID" value="NZ_FMXQ01000002.1"/>
</dbReference>